<dbReference type="NCBIfam" id="TIGR01568">
    <property type="entry name" value="A_thal_3678"/>
    <property type="match status" value="1"/>
</dbReference>
<dbReference type="PANTHER" id="PTHR33057:SF98">
    <property type="entry name" value="TRANSCRIPTION REPRESSOR OFP18"/>
    <property type="match status" value="1"/>
</dbReference>
<feature type="domain" description="OVATE" evidence="8">
    <location>
        <begin position="137"/>
        <end position="191"/>
    </location>
</feature>
<evidence type="ECO:0000256" key="5">
    <source>
        <dbReference type="ARBA" id="ARBA00023242"/>
    </source>
</evidence>
<evidence type="ECO:0000256" key="7">
    <source>
        <dbReference type="SAM" id="MobiDB-lite"/>
    </source>
</evidence>
<dbReference type="EMBL" id="JAXQNO010000018">
    <property type="protein sequence ID" value="KAK4777128.1"/>
    <property type="molecule type" value="Genomic_DNA"/>
</dbReference>
<evidence type="ECO:0000256" key="6">
    <source>
        <dbReference type="RuleBase" id="RU367028"/>
    </source>
</evidence>
<dbReference type="GO" id="GO:0045892">
    <property type="term" value="P:negative regulation of DNA-templated transcription"/>
    <property type="evidence" value="ECO:0007669"/>
    <property type="project" value="UniProtKB-UniRule"/>
</dbReference>
<evidence type="ECO:0000256" key="1">
    <source>
        <dbReference type="ARBA" id="ARBA00004123"/>
    </source>
</evidence>
<organism evidence="9 10">
    <name type="scientific">Trapa natans</name>
    <name type="common">Water chestnut</name>
    <dbReference type="NCBI Taxonomy" id="22666"/>
    <lineage>
        <taxon>Eukaryota</taxon>
        <taxon>Viridiplantae</taxon>
        <taxon>Streptophyta</taxon>
        <taxon>Embryophyta</taxon>
        <taxon>Tracheophyta</taxon>
        <taxon>Spermatophyta</taxon>
        <taxon>Magnoliopsida</taxon>
        <taxon>eudicotyledons</taxon>
        <taxon>Gunneridae</taxon>
        <taxon>Pentapetalae</taxon>
        <taxon>rosids</taxon>
        <taxon>malvids</taxon>
        <taxon>Myrtales</taxon>
        <taxon>Lythraceae</taxon>
        <taxon>Trapa</taxon>
    </lineage>
</organism>
<gene>
    <name evidence="9" type="ORF">SAY86_005816</name>
</gene>
<keyword evidence="4 6" id="KW-0804">Transcription</keyword>
<dbReference type="InterPro" id="IPR038933">
    <property type="entry name" value="Ovate"/>
</dbReference>
<dbReference type="GO" id="GO:0005634">
    <property type="term" value="C:nucleus"/>
    <property type="evidence" value="ECO:0007669"/>
    <property type="project" value="UniProtKB-SubCell"/>
</dbReference>
<keyword evidence="5 6" id="KW-0539">Nucleus</keyword>
<dbReference type="PROSITE" id="PS51754">
    <property type="entry name" value="OVATE"/>
    <property type="match status" value="1"/>
</dbReference>
<feature type="region of interest" description="Disordered" evidence="7">
    <location>
        <begin position="99"/>
        <end position="130"/>
    </location>
</feature>
<keyword evidence="2 6" id="KW-0678">Repressor</keyword>
<dbReference type="InterPro" id="IPR006458">
    <property type="entry name" value="Ovate_C"/>
</dbReference>
<dbReference type="AlphaFoldDB" id="A0AAN7L695"/>
<evidence type="ECO:0000256" key="3">
    <source>
        <dbReference type="ARBA" id="ARBA00023015"/>
    </source>
</evidence>
<feature type="compositionally biased region" description="Acidic residues" evidence="7">
    <location>
        <begin position="117"/>
        <end position="129"/>
    </location>
</feature>
<evidence type="ECO:0000256" key="2">
    <source>
        <dbReference type="ARBA" id="ARBA00022491"/>
    </source>
</evidence>
<dbReference type="Proteomes" id="UP001346149">
    <property type="component" value="Unassembled WGS sequence"/>
</dbReference>
<name>A0AAN7L695_TRANT</name>
<feature type="compositionally biased region" description="Polar residues" evidence="7">
    <location>
        <begin position="45"/>
        <end position="57"/>
    </location>
</feature>
<evidence type="ECO:0000259" key="8">
    <source>
        <dbReference type="PROSITE" id="PS51754"/>
    </source>
</evidence>
<dbReference type="Pfam" id="PF04844">
    <property type="entry name" value="Ovate"/>
    <property type="match status" value="1"/>
</dbReference>
<evidence type="ECO:0000313" key="10">
    <source>
        <dbReference type="Proteomes" id="UP001346149"/>
    </source>
</evidence>
<reference evidence="9 10" key="1">
    <citation type="journal article" date="2023" name="Hortic Res">
        <title>Pangenome of water caltrop reveals structural variations and asymmetric subgenome divergence after allopolyploidization.</title>
        <authorList>
            <person name="Zhang X."/>
            <person name="Chen Y."/>
            <person name="Wang L."/>
            <person name="Yuan Y."/>
            <person name="Fang M."/>
            <person name="Shi L."/>
            <person name="Lu R."/>
            <person name="Comes H.P."/>
            <person name="Ma Y."/>
            <person name="Chen Y."/>
            <person name="Huang G."/>
            <person name="Zhou Y."/>
            <person name="Zheng Z."/>
            <person name="Qiu Y."/>
        </authorList>
    </citation>
    <scope>NUCLEOTIDE SEQUENCE [LARGE SCALE GENOMIC DNA]</scope>
    <source>
        <strain evidence="9">F231</strain>
    </source>
</reference>
<evidence type="ECO:0000256" key="4">
    <source>
        <dbReference type="ARBA" id="ARBA00023163"/>
    </source>
</evidence>
<sequence>MMTSATDRSHRRIRKRTRQRNNNPPSHLVFEGGSPEERKDPPPLQEQQHSSCGIHSDSPSSFFLVVASRRLLPRGVAEDDSIETEGRILFEPAGRTSSVIAAEESDDRWDRSVHGDLDEEEEDDDDDEADKGVALYVVVESRDPYRDFRASMEEMVEADQVTEDLRLGYPSVNDRTNHSYILRAFVDLLLRHRHRRT</sequence>
<dbReference type="PANTHER" id="PTHR33057">
    <property type="entry name" value="TRANSCRIPTION REPRESSOR OFP7-RELATED"/>
    <property type="match status" value="1"/>
</dbReference>
<feature type="region of interest" description="Disordered" evidence="7">
    <location>
        <begin position="1"/>
        <end position="57"/>
    </location>
</feature>
<feature type="compositionally biased region" description="Basic residues" evidence="7">
    <location>
        <begin position="9"/>
        <end position="19"/>
    </location>
</feature>
<comment type="caution">
    <text evidence="9">The sequence shown here is derived from an EMBL/GenBank/DDBJ whole genome shotgun (WGS) entry which is preliminary data.</text>
</comment>
<comment type="function">
    <text evidence="6">Transcriptional repressor that regulates multiple aspects of plant growth and development.</text>
</comment>
<protein>
    <recommendedName>
        <fullName evidence="6">Transcription repressor</fullName>
    </recommendedName>
    <alternativeName>
        <fullName evidence="6">Ovate family protein</fullName>
    </alternativeName>
</protein>
<comment type="subcellular location">
    <subcellularLocation>
        <location evidence="1 6">Nucleus</location>
    </subcellularLocation>
</comment>
<accession>A0AAN7L695</accession>
<evidence type="ECO:0000313" key="9">
    <source>
        <dbReference type="EMBL" id="KAK4777128.1"/>
    </source>
</evidence>
<proteinExistence type="predicted"/>
<keyword evidence="10" id="KW-1185">Reference proteome</keyword>
<keyword evidence="3 6" id="KW-0805">Transcription regulation</keyword>